<organism evidence="14 15">
    <name type="scientific">Pedosphaera parvula (strain Ellin514)</name>
    <dbReference type="NCBI Taxonomy" id="320771"/>
    <lineage>
        <taxon>Bacteria</taxon>
        <taxon>Pseudomonadati</taxon>
        <taxon>Verrucomicrobiota</taxon>
        <taxon>Pedosphaerae</taxon>
        <taxon>Pedosphaerales</taxon>
        <taxon>Pedosphaeraceae</taxon>
        <taxon>Pedosphaera</taxon>
    </lineage>
</organism>
<comment type="subcellular location">
    <subcellularLocation>
        <location evidence="2">Membrane</location>
        <topology evidence="2">Multi-pass membrane protein</topology>
    </subcellularLocation>
</comment>
<evidence type="ECO:0000256" key="3">
    <source>
        <dbReference type="ARBA" id="ARBA00012438"/>
    </source>
</evidence>
<dbReference type="InterPro" id="IPR005467">
    <property type="entry name" value="His_kinase_dom"/>
</dbReference>
<gene>
    <name evidence="14" type="ORF">Cflav_PD4649</name>
</gene>
<dbReference type="GO" id="GO:0005886">
    <property type="term" value="C:plasma membrane"/>
    <property type="evidence" value="ECO:0007669"/>
    <property type="project" value="TreeGrafter"/>
</dbReference>
<dbReference type="EMBL" id="ABOX02000007">
    <property type="protein sequence ID" value="EEF61986.1"/>
    <property type="molecule type" value="Genomic_DNA"/>
</dbReference>
<dbReference type="GO" id="GO:0000155">
    <property type="term" value="F:phosphorelay sensor kinase activity"/>
    <property type="evidence" value="ECO:0007669"/>
    <property type="project" value="InterPro"/>
</dbReference>
<evidence type="ECO:0000313" key="15">
    <source>
        <dbReference type="Proteomes" id="UP000003688"/>
    </source>
</evidence>
<evidence type="ECO:0000256" key="6">
    <source>
        <dbReference type="ARBA" id="ARBA00022692"/>
    </source>
</evidence>
<evidence type="ECO:0000313" key="14">
    <source>
        <dbReference type="EMBL" id="EEF61986.1"/>
    </source>
</evidence>
<evidence type="ECO:0000256" key="11">
    <source>
        <dbReference type="SAM" id="Phobius"/>
    </source>
</evidence>
<feature type="transmembrane region" description="Helical" evidence="11">
    <location>
        <begin position="57"/>
        <end position="77"/>
    </location>
</feature>
<evidence type="ECO:0000256" key="5">
    <source>
        <dbReference type="ARBA" id="ARBA00022679"/>
    </source>
</evidence>
<keyword evidence="8 11" id="KW-1133">Transmembrane helix</keyword>
<sequence precursor="true">MTIRNRLTLWYASILFASTFLITALAYRELSAERAESRGGSNREAAEEDGPEDVVSIALWCGIPAAVVGLAGGWWLMRKAMNPVVKLTEAASKVHESNLHEKIARSGNGDELDKLTEVFNAMTARLDQSFNRIREFTLHASHELKTPLTVMHGELETALREGTDAGNKERIVSQLDEIQRLTKIVDGLSLLTKADAGLITLKREKVRLSDLVKDCYEDAQILAQSTKVQIELKSCDEALVLGDRHRLRQLLLNLTDNAIKYNQENGSVAIELRAEAGEARLKISNTGPGIFPEMLPRVFDRFFRCDAAHNSAVEGCGLGLSIAQWIVTAHGGRIEMISAPKAITTVMVTLPLHQA</sequence>
<dbReference type="SMART" id="SM00388">
    <property type="entry name" value="HisKA"/>
    <property type="match status" value="1"/>
</dbReference>
<dbReference type="STRING" id="320771.Cflav_PD4649"/>
<reference evidence="14 15" key="1">
    <citation type="journal article" date="2011" name="J. Bacteriol.">
        <title>Genome sequence of 'Pedosphaera parvula' Ellin514, an aerobic Verrucomicrobial isolate from pasture soil.</title>
        <authorList>
            <person name="Kant R."/>
            <person name="van Passel M.W."/>
            <person name="Sangwan P."/>
            <person name="Palva A."/>
            <person name="Lucas S."/>
            <person name="Copeland A."/>
            <person name="Lapidus A."/>
            <person name="Glavina Del Rio T."/>
            <person name="Dalin E."/>
            <person name="Tice H."/>
            <person name="Bruce D."/>
            <person name="Goodwin L."/>
            <person name="Pitluck S."/>
            <person name="Chertkov O."/>
            <person name="Larimer F.W."/>
            <person name="Land M.L."/>
            <person name="Hauser L."/>
            <person name="Brettin T.S."/>
            <person name="Detter J.C."/>
            <person name="Han S."/>
            <person name="de Vos W.M."/>
            <person name="Janssen P.H."/>
            <person name="Smidt H."/>
        </authorList>
    </citation>
    <scope>NUCLEOTIDE SEQUENCE [LARGE SCALE GENOMIC DNA]</scope>
    <source>
        <strain evidence="14 15">Ellin514</strain>
    </source>
</reference>
<keyword evidence="15" id="KW-1185">Reference proteome</keyword>
<dbReference type="SUPFAM" id="SSF158472">
    <property type="entry name" value="HAMP domain-like"/>
    <property type="match status" value="1"/>
</dbReference>
<keyword evidence="5" id="KW-0808">Transferase</keyword>
<evidence type="ECO:0000256" key="2">
    <source>
        <dbReference type="ARBA" id="ARBA00004141"/>
    </source>
</evidence>
<dbReference type="FunFam" id="3.30.565.10:FF:000006">
    <property type="entry name" value="Sensor histidine kinase WalK"/>
    <property type="match status" value="1"/>
</dbReference>
<keyword evidence="4" id="KW-0597">Phosphoprotein</keyword>
<dbReference type="Gene3D" id="1.10.287.130">
    <property type="match status" value="1"/>
</dbReference>
<evidence type="ECO:0000259" key="13">
    <source>
        <dbReference type="PROSITE" id="PS50885"/>
    </source>
</evidence>
<accession>B9XE95</accession>
<comment type="catalytic activity">
    <reaction evidence="1">
        <text>ATP + protein L-histidine = ADP + protein N-phospho-L-histidine.</text>
        <dbReference type="EC" id="2.7.13.3"/>
    </reaction>
</comment>
<dbReference type="SMART" id="SM00304">
    <property type="entry name" value="HAMP"/>
    <property type="match status" value="1"/>
</dbReference>
<dbReference type="InterPro" id="IPR003660">
    <property type="entry name" value="HAMP_dom"/>
</dbReference>
<dbReference type="InterPro" id="IPR003661">
    <property type="entry name" value="HisK_dim/P_dom"/>
</dbReference>
<proteinExistence type="predicted"/>
<dbReference type="AlphaFoldDB" id="B9XE95"/>
<dbReference type="Proteomes" id="UP000003688">
    <property type="component" value="Unassembled WGS sequence"/>
</dbReference>
<dbReference type="CDD" id="cd06225">
    <property type="entry name" value="HAMP"/>
    <property type="match status" value="1"/>
</dbReference>
<dbReference type="Gene3D" id="6.10.340.10">
    <property type="match status" value="1"/>
</dbReference>
<evidence type="ECO:0000256" key="7">
    <source>
        <dbReference type="ARBA" id="ARBA00022777"/>
    </source>
</evidence>
<dbReference type="Pfam" id="PF00512">
    <property type="entry name" value="HisKA"/>
    <property type="match status" value="1"/>
</dbReference>
<evidence type="ECO:0000256" key="8">
    <source>
        <dbReference type="ARBA" id="ARBA00022989"/>
    </source>
</evidence>
<dbReference type="PANTHER" id="PTHR45436">
    <property type="entry name" value="SENSOR HISTIDINE KINASE YKOH"/>
    <property type="match status" value="1"/>
</dbReference>
<name>B9XE95_PEDPL</name>
<dbReference type="PROSITE" id="PS50885">
    <property type="entry name" value="HAMP"/>
    <property type="match status" value="1"/>
</dbReference>
<evidence type="ECO:0000256" key="1">
    <source>
        <dbReference type="ARBA" id="ARBA00000085"/>
    </source>
</evidence>
<evidence type="ECO:0000256" key="10">
    <source>
        <dbReference type="ARBA" id="ARBA00023136"/>
    </source>
</evidence>
<dbReference type="PANTHER" id="PTHR45436:SF15">
    <property type="entry name" value="SENSOR HISTIDINE KINASE CUSS"/>
    <property type="match status" value="1"/>
</dbReference>
<dbReference type="EC" id="2.7.13.3" evidence="3"/>
<dbReference type="CDD" id="cd00075">
    <property type="entry name" value="HATPase"/>
    <property type="match status" value="1"/>
</dbReference>
<keyword evidence="6 11" id="KW-0812">Transmembrane</keyword>
<dbReference type="OrthoDB" id="9796330at2"/>
<feature type="domain" description="Histidine kinase" evidence="12">
    <location>
        <begin position="139"/>
        <end position="354"/>
    </location>
</feature>
<dbReference type="PRINTS" id="PR00344">
    <property type="entry name" value="BCTRLSENSOR"/>
</dbReference>
<dbReference type="InterPro" id="IPR050428">
    <property type="entry name" value="TCS_sensor_his_kinase"/>
</dbReference>
<evidence type="ECO:0000256" key="9">
    <source>
        <dbReference type="ARBA" id="ARBA00023012"/>
    </source>
</evidence>
<feature type="domain" description="HAMP" evidence="13">
    <location>
        <begin position="78"/>
        <end position="131"/>
    </location>
</feature>
<keyword evidence="10 11" id="KW-0472">Membrane</keyword>
<keyword evidence="7 14" id="KW-0418">Kinase</keyword>
<dbReference type="Pfam" id="PF02518">
    <property type="entry name" value="HATPase_c"/>
    <property type="match status" value="1"/>
</dbReference>
<keyword evidence="9" id="KW-0902">Two-component regulatory system</keyword>
<dbReference type="SMART" id="SM00387">
    <property type="entry name" value="HATPase_c"/>
    <property type="match status" value="1"/>
</dbReference>
<comment type="caution">
    <text evidence="14">The sequence shown here is derived from an EMBL/GenBank/DDBJ whole genome shotgun (WGS) entry which is preliminary data.</text>
</comment>
<evidence type="ECO:0000256" key="4">
    <source>
        <dbReference type="ARBA" id="ARBA00022553"/>
    </source>
</evidence>
<evidence type="ECO:0000259" key="12">
    <source>
        <dbReference type="PROSITE" id="PS50109"/>
    </source>
</evidence>
<dbReference type="InterPro" id="IPR003594">
    <property type="entry name" value="HATPase_dom"/>
</dbReference>
<dbReference type="InterPro" id="IPR036097">
    <property type="entry name" value="HisK_dim/P_sf"/>
</dbReference>
<protein>
    <recommendedName>
        <fullName evidence="3">histidine kinase</fullName>
        <ecNumber evidence="3">2.7.13.3</ecNumber>
    </recommendedName>
</protein>
<dbReference type="SUPFAM" id="SSF55874">
    <property type="entry name" value="ATPase domain of HSP90 chaperone/DNA topoisomerase II/histidine kinase"/>
    <property type="match status" value="1"/>
</dbReference>
<dbReference type="SUPFAM" id="SSF47384">
    <property type="entry name" value="Homodimeric domain of signal transducing histidine kinase"/>
    <property type="match status" value="1"/>
</dbReference>
<dbReference type="RefSeq" id="WP_007414143.1">
    <property type="nucleotide sequence ID" value="NZ_ABOX02000007.1"/>
</dbReference>
<dbReference type="InterPro" id="IPR004358">
    <property type="entry name" value="Sig_transdc_His_kin-like_C"/>
</dbReference>
<feature type="transmembrane region" description="Helical" evidence="11">
    <location>
        <begin position="7"/>
        <end position="27"/>
    </location>
</feature>
<dbReference type="Pfam" id="PF00672">
    <property type="entry name" value="HAMP"/>
    <property type="match status" value="1"/>
</dbReference>
<dbReference type="PROSITE" id="PS50109">
    <property type="entry name" value="HIS_KIN"/>
    <property type="match status" value="1"/>
</dbReference>
<dbReference type="CDD" id="cd00082">
    <property type="entry name" value="HisKA"/>
    <property type="match status" value="1"/>
</dbReference>
<dbReference type="InterPro" id="IPR036890">
    <property type="entry name" value="HATPase_C_sf"/>
</dbReference>
<dbReference type="Gene3D" id="3.30.565.10">
    <property type="entry name" value="Histidine kinase-like ATPase, C-terminal domain"/>
    <property type="match status" value="1"/>
</dbReference>